<feature type="domain" description="SigF-like NTF2-like" evidence="1">
    <location>
        <begin position="1"/>
        <end position="118"/>
    </location>
</feature>
<dbReference type="AlphaFoldDB" id="A0A2P7YJT2"/>
<dbReference type="STRING" id="40998.A0A2P7YJT2"/>
<sequence length="230" mass="26006">MDDPVSEIESVILSLTTTPPSVQAAAIDKYFTPSAVFVHPFCRTSISPSSRHQLARIYRWYKIMSPKISMKVHSVAFDRPNNVLYVGITQVFAIWLFPFHRSEVSLVTVLHLEHRNDRLGVAVGTGTGAESGESSVVNLDLDASGAGVGGKWYITSQNDLYQTDQFMRFLVPQLAWMVEVWQVIATWVCVVCSYLFEPVTWWEETQQTKFQRVERPPAWNDGKGNKGLHL</sequence>
<proteinExistence type="predicted"/>
<organism evidence="2 3">
    <name type="scientific">Elsinoe australis</name>
    <dbReference type="NCBI Taxonomy" id="40998"/>
    <lineage>
        <taxon>Eukaryota</taxon>
        <taxon>Fungi</taxon>
        <taxon>Dikarya</taxon>
        <taxon>Ascomycota</taxon>
        <taxon>Pezizomycotina</taxon>
        <taxon>Dothideomycetes</taxon>
        <taxon>Dothideomycetidae</taxon>
        <taxon>Myriangiales</taxon>
        <taxon>Elsinoaceae</taxon>
        <taxon>Elsinoe</taxon>
    </lineage>
</organism>
<dbReference type="OrthoDB" id="2344312at2759"/>
<evidence type="ECO:0000313" key="3">
    <source>
        <dbReference type="Proteomes" id="UP000243723"/>
    </source>
</evidence>
<keyword evidence="3" id="KW-1185">Reference proteome</keyword>
<dbReference type="PANTHER" id="PTHR35393:SF1">
    <property type="entry name" value="SNOAL-LIKE DOMAIN-CONTAINING PROTEIN"/>
    <property type="match status" value="1"/>
</dbReference>
<feature type="domain" description="SigF-like NTF2-like" evidence="1">
    <location>
        <begin position="136"/>
        <end position="198"/>
    </location>
</feature>
<dbReference type="Pfam" id="PF24840">
    <property type="entry name" value="NTF2_SigF"/>
    <property type="match status" value="2"/>
</dbReference>
<evidence type="ECO:0000313" key="2">
    <source>
        <dbReference type="EMBL" id="PSK36185.1"/>
    </source>
</evidence>
<accession>A0A2P7YJT2</accession>
<name>A0A2P7YJT2_9PEZI</name>
<evidence type="ECO:0000259" key="1">
    <source>
        <dbReference type="Pfam" id="PF24840"/>
    </source>
</evidence>
<reference evidence="2 3" key="1">
    <citation type="submission" date="2017-05" db="EMBL/GenBank/DDBJ databases">
        <title>Draft genome sequence of Elsinoe australis.</title>
        <authorList>
            <person name="Cheng Q."/>
        </authorList>
    </citation>
    <scope>NUCLEOTIDE SEQUENCE [LARGE SCALE GENOMIC DNA]</scope>
    <source>
        <strain evidence="2 3">NL1</strain>
    </source>
</reference>
<gene>
    <name evidence="2" type="ORF">B9Z65_6000</name>
</gene>
<dbReference type="EMBL" id="NHZQ01000422">
    <property type="protein sequence ID" value="PSK36185.1"/>
    <property type="molecule type" value="Genomic_DNA"/>
</dbReference>
<dbReference type="InterPro" id="IPR057514">
    <property type="entry name" value="NTF2_SigF"/>
</dbReference>
<dbReference type="PANTHER" id="PTHR35393">
    <property type="entry name" value="CHROMOSOME 1, WHOLE GENOME SHOTGUN SEQUENCE"/>
    <property type="match status" value="1"/>
</dbReference>
<dbReference type="Proteomes" id="UP000243723">
    <property type="component" value="Unassembled WGS sequence"/>
</dbReference>
<protein>
    <recommendedName>
        <fullName evidence="1">SigF-like NTF2-like domain-containing protein</fullName>
    </recommendedName>
</protein>
<comment type="caution">
    <text evidence="2">The sequence shown here is derived from an EMBL/GenBank/DDBJ whole genome shotgun (WGS) entry which is preliminary data.</text>
</comment>